<accession>A0A4W3I7R8</accession>
<sequence length="603" mass="68361">MDEDGQYTDLHDYFHFKEDLSCDLLEQLNSLRQESSLTDVLLCAGGKEIPCHRNVLASSSPYFRAMFCSNFKERLQSRIHLLGICVDVLGQIVDYAYTGEIIINGGNVLSLMEAADIYQYPKVLEACSLYLQNHLTPENCFSMARLGEVFNCESLYKQARAVTLQNFPQASASEDMKELSCSELAGYLGADELCAEEEQVFETLTVWINHDPKTRQGCIHKLFQKVRLQYVHPTYLFHFMLNNPLIQSSPVCRSILESASRLLFSLSPADTPDIKPMWYVPRRYASQEFLIIVGGRKDNQQMRETLLYDQSSQQWLGLAKLPVRLYKASSASLHSNVYVLGGLLINNKKRSLSASVYCFSLKTNAWRTAEEMLVPCYSHQSIAHKNCIFSLGGVSSNQMMLNTLQRYDSIFSIWENMAPMPVAVLHPAIAAKDQRLYVFGGEDIMQNPVRLIQIYNISRNMWFRMETRMVKNICAPAAVIGDKIIIAGGYTRRMIAFDTKTSKFLKCAGMKERRMHHGATVINNKIYVTGGRYITTGNSIEDSDSFDCYDPELDTWTSKGSLPHKLFDHGCLTLQSVSYKPHTLSTRSSQIRCLGTCRVSEVE</sequence>
<evidence type="ECO:0000256" key="2">
    <source>
        <dbReference type="ARBA" id="ARBA00022737"/>
    </source>
</evidence>
<dbReference type="Gene3D" id="2.120.10.80">
    <property type="entry name" value="Kelch-type beta propeller"/>
    <property type="match status" value="2"/>
</dbReference>
<dbReference type="SUPFAM" id="SSF117281">
    <property type="entry name" value="Kelch motif"/>
    <property type="match status" value="1"/>
</dbReference>
<feature type="domain" description="BTB" evidence="3">
    <location>
        <begin position="38"/>
        <end position="105"/>
    </location>
</feature>
<dbReference type="InterPro" id="IPR006652">
    <property type="entry name" value="Kelch_1"/>
</dbReference>
<dbReference type="InterPro" id="IPR030568">
    <property type="entry name" value="KLHL38_BACK"/>
</dbReference>
<name>A0A4W3I7R8_CALMI</name>
<dbReference type="InterPro" id="IPR017096">
    <property type="entry name" value="BTB-kelch_protein"/>
</dbReference>
<evidence type="ECO:0000313" key="4">
    <source>
        <dbReference type="Ensembl" id="ENSCMIP00000017029.1"/>
    </source>
</evidence>
<evidence type="ECO:0000259" key="3">
    <source>
        <dbReference type="PROSITE" id="PS50097"/>
    </source>
</evidence>
<dbReference type="Gene3D" id="3.30.710.10">
    <property type="entry name" value="Potassium Channel Kv1.1, Chain A"/>
    <property type="match status" value="1"/>
</dbReference>
<dbReference type="PANTHER" id="PTHR45632">
    <property type="entry name" value="LD33804P"/>
    <property type="match status" value="1"/>
</dbReference>
<reference evidence="4" key="4">
    <citation type="submission" date="2025-08" db="UniProtKB">
        <authorList>
            <consortium name="Ensembl"/>
        </authorList>
    </citation>
    <scope>IDENTIFICATION</scope>
</reference>
<dbReference type="PROSITE" id="PS50097">
    <property type="entry name" value="BTB"/>
    <property type="match status" value="1"/>
</dbReference>
<dbReference type="PANTHER" id="PTHR45632:SF3">
    <property type="entry name" value="KELCH-LIKE PROTEIN 32"/>
    <property type="match status" value="1"/>
</dbReference>
<dbReference type="AlphaFoldDB" id="A0A4W3I7R8"/>
<reference evidence="4" key="5">
    <citation type="submission" date="2025-09" db="UniProtKB">
        <authorList>
            <consortium name="Ensembl"/>
        </authorList>
    </citation>
    <scope>IDENTIFICATION</scope>
</reference>
<dbReference type="GeneTree" id="ENSGT00940000157647"/>
<dbReference type="InterPro" id="IPR011333">
    <property type="entry name" value="SKP1/BTB/POZ_sf"/>
</dbReference>
<keyword evidence="2" id="KW-0677">Repeat</keyword>
<dbReference type="InterPro" id="IPR000210">
    <property type="entry name" value="BTB/POZ_dom"/>
</dbReference>
<keyword evidence="5" id="KW-1185">Reference proteome</keyword>
<reference evidence="5" key="2">
    <citation type="journal article" date="2007" name="PLoS Biol.">
        <title>Survey sequencing and comparative analysis of the elephant shark (Callorhinchus milii) genome.</title>
        <authorList>
            <person name="Venkatesh B."/>
            <person name="Kirkness E.F."/>
            <person name="Loh Y.H."/>
            <person name="Halpern A.L."/>
            <person name="Lee A.P."/>
            <person name="Johnson J."/>
            <person name="Dandona N."/>
            <person name="Viswanathan L.D."/>
            <person name="Tay A."/>
            <person name="Venter J.C."/>
            <person name="Strausberg R.L."/>
            <person name="Brenner S."/>
        </authorList>
    </citation>
    <scope>NUCLEOTIDE SEQUENCE [LARGE SCALE GENOMIC DNA]</scope>
</reference>
<dbReference type="OMA" id="EVALTCF"/>
<evidence type="ECO:0000313" key="5">
    <source>
        <dbReference type="Proteomes" id="UP000314986"/>
    </source>
</evidence>
<dbReference type="InterPro" id="IPR015915">
    <property type="entry name" value="Kelch-typ_b-propeller"/>
</dbReference>
<evidence type="ECO:0000256" key="1">
    <source>
        <dbReference type="ARBA" id="ARBA00022441"/>
    </source>
</evidence>
<dbReference type="SMART" id="SM00225">
    <property type="entry name" value="BTB"/>
    <property type="match status" value="1"/>
</dbReference>
<dbReference type="SMART" id="SM00612">
    <property type="entry name" value="Kelch"/>
    <property type="match status" value="6"/>
</dbReference>
<dbReference type="SUPFAM" id="SSF54695">
    <property type="entry name" value="POZ domain"/>
    <property type="match status" value="1"/>
</dbReference>
<organism evidence="4 5">
    <name type="scientific">Callorhinchus milii</name>
    <name type="common">Ghost shark</name>
    <dbReference type="NCBI Taxonomy" id="7868"/>
    <lineage>
        <taxon>Eukaryota</taxon>
        <taxon>Metazoa</taxon>
        <taxon>Chordata</taxon>
        <taxon>Craniata</taxon>
        <taxon>Vertebrata</taxon>
        <taxon>Chondrichthyes</taxon>
        <taxon>Holocephali</taxon>
        <taxon>Chimaeriformes</taxon>
        <taxon>Callorhinchidae</taxon>
        <taxon>Callorhinchus</taxon>
    </lineage>
</organism>
<dbReference type="STRING" id="7868.ENSCMIP00000017029"/>
<dbReference type="Ensembl" id="ENSCMIT00000017365.1">
    <property type="protein sequence ID" value="ENSCMIP00000017029.1"/>
    <property type="gene ID" value="ENSCMIG00000008152.1"/>
</dbReference>
<protein>
    <submittedName>
        <fullName evidence="4">Kelch-like family member 38b</fullName>
    </submittedName>
</protein>
<dbReference type="InterPro" id="IPR056737">
    <property type="entry name" value="Beta-prop_ATRN-MKLN-like"/>
</dbReference>
<dbReference type="SMART" id="SM00875">
    <property type="entry name" value="BACK"/>
    <property type="match status" value="1"/>
</dbReference>
<dbReference type="Gene3D" id="1.25.40.420">
    <property type="match status" value="1"/>
</dbReference>
<dbReference type="InterPro" id="IPR011705">
    <property type="entry name" value="BACK"/>
</dbReference>
<gene>
    <name evidence="4" type="primary">LOC103183215</name>
</gene>
<proteinExistence type="predicted"/>
<dbReference type="FunFam" id="1.25.40.420:FF:000001">
    <property type="entry name" value="Kelch-like family member 12"/>
    <property type="match status" value="1"/>
</dbReference>
<dbReference type="Pfam" id="PF24981">
    <property type="entry name" value="Beta-prop_ATRN-LZTR1"/>
    <property type="match status" value="1"/>
</dbReference>
<dbReference type="CDD" id="cd18476">
    <property type="entry name" value="BACK_KLHL38"/>
    <property type="match status" value="1"/>
</dbReference>
<dbReference type="Proteomes" id="UP000314986">
    <property type="component" value="Unassembled WGS sequence"/>
</dbReference>
<dbReference type="InParanoid" id="A0A4W3I7R8"/>
<reference evidence="5" key="3">
    <citation type="journal article" date="2014" name="Nature">
        <title>Elephant shark genome provides unique insights into gnathostome evolution.</title>
        <authorList>
            <consortium name="International Elephant Shark Genome Sequencing Consortium"/>
            <person name="Venkatesh B."/>
            <person name="Lee A.P."/>
            <person name="Ravi V."/>
            <person name="Maurya A.K."/>
            <person name="Lian M.M."/>
            <person name="Swann J.B."/>
            <person name="Ohta Y."/>
            <person name="Flajnik M.F."/>
            <person name="Sutoh Y."/>
            <person name="Kasahara M."/>
            <person name="Hoon S."/>
            <person name="Gangu V."/>
            <person name="Roy S.W."/>
            <person name="Irimia M."/>
            <person name="Korzh V."/>
            <person name="Kondrychyn I."/>
            <person name="Lim Z.W."/>
            <person name="Tay B.H."/>
            <person name="Tohari S."/>
            <person name="Kong K.W."/>
            <person name="Ho S."/>
            <person name="Lorente-Galdos B."/>
            <person name="Quilez J."/>
            <person name="Marques-Bonet T."/>
            <person name="Raney B.J."/>
            <person name="Ingham P.W."/>
            <person name="Tay A."/>
            <person name="Hillier L.W."/>
            <person name="Minx P."/>
            <person name="Boehm T."/>
            <person name="Wilson R.K."/>
            <person name="Brenner S."/>
            <person name="Warren W.C."/>
        </authorList>
    </citation>
    <scope>NUCLEOTIDE SEQUENCE [LARGE SCALE GENOMIC DNA]</scope>
</reference>
<reference evidence="5" key="1">
    <citation type="journal article" date="2006" name="Science">
        <title>Ancient noncoding elements conserved in the human genome.</title>
        <authorList>
            <person name="Venkatesh B."/>
            <person name="Kirkness E.F."/>
            <person name="Loh Y.H."/>
            <person name="Halpern A.L."/>
            <person name="Lee A.P."/>
            <person name="Johnson J."/>
            <person name="Dandona N."/>
            <person name="Viswanathan L.D."/>
            <person name="Tay A."/>
            <person name="Venter J.C."/>
            <person name="Strausberg R.L."/>
            <person name="Brenner S."/>
        </authorList>
    </citation>
    <scope>NUCLEOTIDE SEQUENCE [LARGE SCALE GENOMIC DNA]</scope>
</reference>
<dbReference type="Pfam" id="PF07707">
    <property type="entry name" value="BACK"/>
    <property type="match status" value="1"/>
</dbReference>
<dbReference type="Pfam" id="PF00651">
    <property type="entry name" value="BTB"/>
    <property type="match status" value="1"/>
</dbReference>
<keyword evidence="1" id="KW-0880">Kelch repeat</keyword>
<dbReference type="PIRSF" id="PIRSF037037">
    <property type="entry name" value="Kelch-like_protein_gigaxonin"/>
    <property type="match status" value="1"/>
</dbReference>